<evidence type="ECO:0000313" key="3">
    <source>
        <dbReference type="Proteomes" id="UP000217265"/>
    </source>
</evidence>
<gene>
    <name evidence="2" type="ORF">CMV30_00580</name>
</gene>
<sequence length="301" mass="33678">MTALDYATVHLSVIIVTYRSEGEIGDCLESIPRRLTGGEVEIIVVDNSPDVATAEVVAKRFPEVALMRTGENLGFGRANNRGFYASRGEYVLFLNPDTVSNVAAFEMCVKTLRERPRAGVVSPRLVMGDGKMDLASRRGIPTLWDGLCRASGLAAAFPRWKLVSGYNLTYLDERGTYAVGSVNGAFLMTSRSLLEKVGLFDESFFMYGEDLDFCHRFTLAGYEVVFIGSEMVVHLKGASSSRETAAMSREFFEGSKTFFLKHFNPHGSRWVKLKYDVAFGLWESWARMRRWLKGSRKVRPA</sequence>
<dbReference type="OrthoDB" id="9771846at2"/>
<evidence type="ECO:0000313" key="2">
    <source>
        <dbReference type="EMBL" id="ATC62588.1"/>
    </source>
</evidence>
<dbReference type="Gene3D" id="3.90.550.10">
    <property type="entry name" value="Spore Coat Polysaccharide Biosynthesis Protein SpsA, Chain A"/>
    <property type="match status" value="1"/>
</dbReference>
<dbReference type="Proteomes" id="UP000217265">
    <property type="component" value="Chromosome"/>
</dbReference>
<dbReference type="AlphaFoldDB" id="A0A290QB99"/>
<dbReference type="CDD" id="cd04186">
    <property type="entry name" value="GT_2_like_c"/>
    <property type="match status" value="1"/>
</dbReference>
<dbReference type="PANTHER" id="PTHR43179">
    <property type="entry name" value="RHAMNOSYLTRANSFERASE WBBL"/>
    <property type="match status" value="1"/>
</dbReference>
<evidence type="ECO:0000259" key="1">
    <source>
        <dbReference type="Pfam" id="PF00535"/>
    </source>
</evidence>
<keyword evidence="2" id="KW-0808">Transferase</keyword>
<dbReference type="KEGG" id="vbh:CMV30_00580"/>
<feature type="domain" description="Glycosyltransferase 2-like" evidence="1">
    <location>
        <begin position="12"/>
        <end position="134"/>
    </location>
</feature>
<proteinExistence type="predicted"/>
<dbReference type="RefSeq" id="WP_096054223.1">
    <property type="nucleotide sequence ID" value="NZ_CP023344.1"/>
</dbReference>
<protein>
    <submittedName>
        <fullName evidence="2">Glycosyl transferase family 2</fullName>
    </submittedName>
</protein>
<accession>A0A290QB99</accession>
<dbReference type="InterPro" id="IPR001173">
    <property type="entry name" value="Glyco_trans_2-like"/>
</dbReference>
<keyword evidence="3" id="KW-1185">Reference proteome</keyword>
<organism evidence="2 3">
    <name type="scientific">Nibricoccus aquaticus</name>
    <dbReference type="NCBI Taxonomy" id="2576891"/>
    <lineage>
        <taxon>Bacteria</taxon>
        <taxon>Pseudomonadati</taxon>
        <taxon>Verrucomicrobiota</taxon>
        <taxon>Opitutia</taxon>
        <taxon>Opitutales</taxon>
        <taxon>Opitutaceae</taxon>
        <taxon>Nibricoccus</taxon>
    </lineage>
</organism>
<name>A0A290QB99_9BACT</name>
<dbReference type="GO" id="GO:0016740">
    <property type="term" value="F:transferase activity"/>
    <property type="evidence" value="ECO:0007669"/>
    <property type="project" value="UniProtKB-KW"/>
</dbReference>
<reference evidence="2 3" key="1">
    <citation type="submission" date="2017-09" db="EMBL/GenBank/DDBJ databases">
        <title>Complete genome sequence of Verrucomicrobial strain HZ-65, isolated from freshwater.</title>
        <authorList>
            <person name="Choi A."/>
        </authorList>
    </citation>
    <scope>NUCLEOTIDE SEQUENCE [LARGE SCALE GENOMIC DNA]</scope>
    <source>
        <strain evidence="2 3">HZ-65</strain>
    </source>
</reference>
<dbReference type="Pfam" id="PF00535">
    <property type="entry name" value="Glycos_transf_2"/>
    <property type="match status" value="1"/>
</dbReference>
<dbReference type="PANTHER" id="PTHR43179:SF7">
    <property type="entry name" value="RHAMNOSYLTRANSFERASE WBBL"/>
    <property type="match status" value="1"/>
</dbReference>
<dbReference type="InterPro" id="IPR029044">
    <property type="entry name" value="Nucleotide-diphossugar_trans"/>
</dbReference>
<dbReference type="SUPFAM" id="SSF53448">
    <property type="entry name" value="Nucleotide-diphospho-sugar transferases"/>
    <property type="match status" value="1"/>
</dbReference>
<dbReference type="EMBL" id="CP023344">
    <property type="protein sequence ID" value="ATC62588.1"/>
    <property type="molecule type" value="Genomic_DNA"/>
</dbReference>